<name>A0A6M8FN26_9GAMM</name>
<evidence type="ECO:0000256" key="1">
    <source>
        <dbReference type="ARBA" id="ARBA00022679"/>
    </source>
</evidence>
<feature type="domain" description="Poly-beta-hydroxybutyrate polymerase N-terminal" evidence="4">
    <location>
        <begin position="144"/>
        <end position="313"/>
    </location>
</feature>
<keyword evidence="6" id="KW-1185">Reference proteome</keyword>
<gene>
    <name evidence="5" type="ORF">HNE05_09190</name>
</gene>
<feature type="region of interest" description="Disordered" evidence="3">
    <location>
        <begin position="1"/>
        <end position="49"/>
    </location>
</feature>
<protein>
    <submittedName>
        <fullName evidence="5">Alpha/beta fold hydrolase</fullName>
    </submittedName>
</protein>
<dbReference type="InterPro" id="IPR051321">
    <property type="entry name" value="PHA/PHB_synthase"/>
</dbReference>
<evidence type="ECO:0000313" key="6">
    <source>
        <dbReference type="Proteomes" id="UP000501379"/>
    </source>
</evidence>
<keyword evidence="2" id="KW-0012">Acyltransferase</keyword>
<dbReference type="KEGG" id="pcam:HNE05_09190"/>
<organism evidence="5 6">
    <name type="scientific">Aquipseudomonas campi</name>
    <dbReference type="NCBI Taxonomy" id="2731681"/>
    <lineage>
        <taxon>Bacteria</taxon>
        <taxon>Pseudomonadati</taxon>
        <taxon>Pseudomonadota</taxon>
        <taxon>Gammaproteobacteria</taxon>
        <taxon>Pseudomonadales</taxon>
        <taxon>Pseudomonadaceae</taxon>
        <taxon>Aquipseudomonas</taxon>
    </lineage>
</organism>
<keyword evidence="1" id="KW-0808">Transferase</keyword>
<accession>A0A6M8FN26</accession>
<dbReference type="Proteomes" id="UP000501379">
    <property type="component" value="Chromosome"/>
</dbReference>
<evidence type="ECO:0000256" key="2">
    <source>
        <dbReference type="ARBA" id="ARBA00023315"/>
    </source>
</evidence>
<dbReference type="AlphaFoldDB" id="A0A6M8FN26"/>
<reference evidence="5" key="1">
    <citation type="submission" date="2020-07" db="EMBL/GenBank/DDBJ databases">
        <title>Nitrate ammonifying Pseudomonas campi sp. nov. isolated from German agricultural grassland.</title>
        <authorList>
            <person name="Timsy T."/>
            <person name="Ulrich A."/>
            <person name="Spanner T."/>
            <person name="Foesel B."/>
            <person name="Kolb S."/>
            <person name="Horn M.A."/>
            <person name="Behrendt U."/>
        </authorList>
    </citation>
    <scope>NUCLEOTIDE SEQUENCE</scope>
    <source>
        <strain evidence="5">S1-A32-2</strain>
    </source>
</reference>
<dbReference type="GO" id="GO:0042619">
    <property type="term" value="P:poly-hydroxybutyrate biosynthetic process"/>
    <property type="evidence" value="ECO:0007669"/>
    <property type="project" value="InterPro"/>
</dbReference>
<evidence type="ECO:0000259" key="4">
    <source>
        <dbReference type="Pfam" id="PF07167"/>
    </source>
</evidence>
<dbReference type="InterPro" id="IPR010941">
    <property type="entry name" value="PhaC_N"/>
</dbReference>
<evidence type="ECO:0000313" key="5">
    <source>
        <dbReference type="EMBL" id="QKE65702.1"/>
    </source>
</evidence>
<dbReference type="GO" id="GO:0016787">
    <property type="term" value="F:hydrolase activity"/>
    <property type="evidence" value="ECO:0007669"/>
    <property type="project" value="UniProtKB-KW"/>
</dbReference>
<dbReference type="Gene3D" id="3.40.50.1820">
    <property type="entry name" value="alpha/beta hydrolase"/>
    <property type="match status" value="1"/>
</dbReference>
<dbReference type="PANTHER" id="PTHR36837:SF5">
    <property type="entry name" value="POLY-3-HYDROXYBUTYRATE SYNTHASE"/>
    <property type="match status" value="1"/>
</dbReference>
<dbReference type="GO" id="GO:0016746">
    <property type="term" value="F:acyltransferase activity"/>
    <property type="evidence" value="ECO:0007669"/>
    <property type="project" value="UniProtKB-KW"/>
</dbReference>
<evidence type="ECO:0000256" key="3">
    <source>
        <dbReference type="SAM" id="MobiDB-lite"/>
    </source>
</evidence>
<sequence>MPAAPSGAEQPAAPAVTPRAPRKPRASRAKSVAAVGQGAQPSEHEAAKQPLKKAVKTVAKPAVKKAVIKAAEVPAIELAVAAERHTLAVTPLIGVRPRDLLGAAGTLLKAVLRTPFKAGMHSGNYLRELYRIATGESELAPAAKDKRFADPTWQSNGFLRALVQSYLAGERELSAFIEASDLEGADKGRARFVASLLVDALAPSNLLLTNPTALRKVLDTGGMSLLQGGRQLARDILHNQGMPSQVDSEPFKLGENIATAKGEVVFRNKMFELLQYAPSTPNVFERPLVMSPPQINKYYAVDLSPEKSLIKWVQDSGVQLFVISWRNPTAKQRDWGLSDYVQCLDQAVDVARQISGSPDVNMWGSCSGGITLAAYLGWLAAVGESAKVANTCWAVCVLDMPSVMDATSIGLIATPAALAAAKANSRRKGVLSGQEMARMFAWLRPNDLIWNYWVNNYLLGNKPPAFDILAWNSDTTRLPAQLHADYLDLIQHNPFSNPNKLWVRGLPIDLGQVQVGAYVVGGTTDHITPWQGCYGTARLFGEQSTFVLSNAGHLQSLVNPPGNPKAHFYAASASQADAEDWLAAAGERQQGSWWPHWRQWIGERSGVSRTAPKSLGSKKYPALCAAPGTYVLER</sequence>
<dbReference type="EMBL" id="CP053697">
    <property type="protein sequence ID" value="QKE65702.1"/>
    <property type="molecule type" value="Genomic_DNA"/>
</dbReference>
<dbReference type="InterPro" id="IPR029058">
    <property type="entry name" value="AB_hydrolase_fold"/>
</dbReference>
<dbReference type="PANTHER" id="PTHR36837">
    <property type="entry name" value="POLY(3-HYDROXYALKANOATE) POLYMERASE SUBUNIT PHAC"/>
    <property type="match status" value="1"/>
</dbReference>
<keyword evidence="5" id="KW-0378">Hydrolase</keyword>
<dbReference type="SUPFAM" id="SSF53474">
    <property type="entry name" value="alpha/beta-Hydrolases"/>
    <property type="match status" value="1"/>
</dbReference>
<dbReference type="Pfam" id="PF07167">
    <property type="entry name" value="PhaC_N"/>
    <property type="match status" value="1"/>
</dbReference>
<proteinExistence type="predicted"/>